<organism evidence="3 4">
    <name type="scientific">Rubrivivax rivuli</name>
    <dbReference type="NCBI Taxonomy" id="1862385"/>
    <lineage>
        <taxon>Bacteria</taxon>
        <taxon>Pseudomonadati</taxon>
        <taxon>Pseudomonadota</taxon>
        <taxon>Betaproteobacteria</taxon>
        <taxon>Burkholderiales</taxon>
        <taxon>Sphaerotilaceae</taxon>
        <taxon>Rubrivivax</taxon>
    </lineage>
</organism>
<name>A0A437RIK7_9BURK</name>
<evidence type="ECO:0000313" key="3">
    <source>
        <dbReference type="EMBL" id="RVU46591.1"/>
    </source>
</evidence>
<gene>
    <name evidence="3" type="ORF">EOE66_12350</name>
</gene>
<dbReference type="Proteomes" id="UP000285575">
    <property type="component" value="Unassembled WGS sequence"/>
</dbReference>
<dbReference type="SUPFAM" id="SSF48452">
    <property type="entry name" value="TPR-like"/>
    <property type="match status" value="1"/>
</dbReference>
<comment type="caution">
    <text evidence="3">The sequence shown here is derived from an EMBL/GenBank/DDBJ whole genome shotgun (WGS) entry which is preliminary data.</text>
</comment>
<keyword evidence="3" id="KW-0808">Transferase</keyword>
<dbReference type="OrthoDB" id="9815923at2"/>
<proteinExistence type="inferred from homology"/>
<sequence length="350" mass="37884">MSGTPRAGLRTALVVIARDEAQRLPRLLESVAPWVDRMLVLDTGSTDDTVAVAQRCGAEVRHFVWCDDFAAARNAALDAAAADWHVVLDADEWLIEGGPALAALRQTPPDAVGTVQRADAEGAAGVVHTWISRVLPGPVRYTGRVHEQPQHALPMRRLACLVGHDGYANDRLAAKRGRNLALLQAELAARPDDAYYSYQLGKEHAVYDEHAEAAAALLRAAALQPPDAPWRHELAARLLYALKCCARHAEGWAWAEARLQAHEDSPDFFFALGDLMLDWAASQPADGLALLEMAEAAWRRCLELGEHPEQTGSVQGRGSHLAAHNLAVICEGLGRAEEAAALRRAHPPPA</sequence>
<dbReference type="PANTHER" id="PTHR43630">
    <property type="entry name" value="POLY-BETA-1,6-N-ACETYL-D-GLUCOSAMINE SYNTHASE"/>
    <property type="match status" value="1"/>
</dbReference>
<dbReference type="EMBL" id="SACR01000003">
    <property type="protein sequence ID" value="RVU46591.1"/>
    <property type="molecule type" value="Genomic_DNA"/>
</dbReference>
<dbReference type="Pfam" id="PF00535">
    <property type="entry name" value="Glycos_transf_2"/>
    <property type="match status" value="1"/>
</dbReference>
<dbReference type="Gene3D" id="1.25.40.10">
    <property type="entry name" value="Tetratricopeptide repeat domain"/>
    <property type="match status" value="1"/>
</dbReference>
<dbReference type="RefSeq" id="WP_128228949.1">
    <property type="nucleotide sequence ID" value="NZ_SACR01000003.1"/>
</dbReference>
<protein>
    <submittedName>
        <fullName evidence="3">Glycosyltransferase</fullName>
    </submittedName>
</protein>
<evidence type="ECO:0000256" key="1">
    <source>
        <dbReference type="ARBA" id="ARBA00038494"/>
    </source>
</evidence>
<evidence type="ECO:0000259" key="2">
    <source>
        <dbReference type="Pfam" id="PF00535"/>
    </source>
</evidence>
<dbReference type="InterPro" id="IPR029044">
    <property type="entry name" value="Nucleotide-diphossugar_trans"/>
</dbReference>
<dbReference type="PANTHER" id="PTHR43630:SF2">
    <property type="entry name" value="GLYCOSYLTRANSFERASE"/>
    <property type="match status" value="1"/>
</dbReference>
<accession>A0A437RIK7</accession>
<dbReference type="GO" id="GO:0016740">
    <property type="term" value="F:transferase activity"/>
    <property type="evidence" value="ECO:0007669"/>
    <property type="project" value="UniProtKB-KW"/>
</dbReference>
<reference evidence="3 4" key="1">
    <citation type="submission" date="2019-01" db="EMBL/GenBank/DDBJ databases">
        <authorList>
            <person name="Chen W.-M."/>
        </authorList>
    </citation>
    <scope>NUCLEOTIDE SEQUENCE [LARGE SCALE GENOMIC DNA]</scope>
    <source>
        <strain evidence="3 4">KYPY4</strain>
    </source>
</reference>
<comment type="similarity">
    <text evidence="1">Belongs to the glycosyltransferase 2 family. WaaE/KdtX subfamily.</text>
</comment>
<feature type="domain" description="Glycosyltransferase 2-like" evidence="2">
    <location>
        <begin position="14"/>
        <end position="115"/>
    </location>
</feature>
<dbReference type="SUPFAM" id="SSF53448">
    <property type="entry name" value="Nucleotide-diphospho-sugar transferases"/>
    <property type="match status" value="1"/>
</dbReference>
<dbReference type="Gene3D" id="3.90.550.10">
    <property type="entry name" value="Spore Coat Polysaccharide Biosynthesis Protein SpsA, Chain A"/>
    <property type="match status" value="1"/>
</dbReference>
<dbReference type="InterPro" id="IPR001173">
    <property type="entry name" value="Glyco_trans_2-like"/>
</dbReference>
<keyword evidence="4" id="KW-1185">Reference proteome</keyword>
<dbReference type="InterPro" id="IPR011990">
    <property type="entry name" value="TPR-like_helical_dom_sf"/>
</dbReference>
<dbReference type="AlphaFoldDB" id="A0A437RIK7"/>
<evidence type="ECO:0000313" key="4">
    <source>
        <dbReference type="Proteomes" id="UP000285575"/>
    </source>
</evidence>